<keyword evidence="2" id="KW-1185">Reference proteome</keyword>
<organism evidence="1 2">
    <name type="scientific">Mucuna pruriens</name>
    <name type="common">Velvet bean</name>
    <name type="synonym">Dolichos pruriens</name>
    <dbReference type="NCBI Taxonomy" id="157652"/>
    <lineage>
        <taxon>Eukaryota</taxon>
        <taxon>Viridiplantae</taxon>
        <taxon>Streptophyta</taxon>
        <taxon>Embryophyta</taxon>
        <taxon>Tracheophyta</taxon>
        <taxon>Spermatophyta</taxon>
        <taxon>Magnoliopsida</taxon>
        <taxon>eudicotyledons</taxon>
        <taxon>Gunneridae</taxon>
        <taxon>Pentapetalae</taxon>
        <taxon>rosids</taxon>
        <taxon>fabids</taxon>
        <taxon>Fabales</taxon>
        <taxon>Fabaceae</taxon>
        <taxon>Papilionoideae</taxon>
        <taxon>50 kb inversion clade</taxon>
        <taxon>NPAAA clade</taxon>
        <taxon>indigoferoid/millettioid clade</taxon>
        <taxon>Phaseoleae</taxon>
        <taxon>Mucuna</taxon>
    </lineage>
</organism>
<evidence type="ECO:0000313" key="2">
    <source>
        <dbReference type="Proteomes" id="UP000257109"/>
    </source>
</evidence>
<feature type="non-terminal residue" evidence="1">
    <location>
        <position position="60"/>
    </location>
</feature>
<comment type="caution">
    <text evidence="1">The sequence shown here is derived from an EMBL/GenBank/DDBJ whole genome shotgun (WGS) entry which is preliminary data.</text>
</comment>
<dbReference type="Proteomes" id="UP000257109">
    <property type="component" value="Unassembled WGS sequence"/>
</dbReference>
<name>A0A371EE57_MUCPR</name>
<evidence type="ECO:0000313" key="1">
    <source>
        <dbReference type="EMBL" id="RDX64330.1"/>
    </source>
</evidence>
<sequence length="60" mass="6998">MREDLTLKKLKGKDIILVQVVWNEANGDSTWELEDMMNEQFPQQLFSSSLGERRLSLSEL</sequence>
<feature type="non-terminal residue" evidence="1">
    <location>
        <position position="1"/>
    </location>
</feature>
<evidence type="ECO:0008006" key="3">
    <source>
        <dbReference type="Google" id="ProtNLM"/>
    </source>
</evidence>
<protein>
    <recommendedName>
        <fullName evidence="3">Chromo domain-containing protein</fullName>
    </recommendedName>
</protein>
<dbReference type="AlphaFoldDB" id="A0A371EE57"/>
<gene>
    <name evidence="1" type="ORF">CR513_57129</name>
</gene>
<dbReference type="OrthoDB" id="1633836at2759"/>
<accession>A0A371EE57</accession>
<proteinExistence type="predicted"/>
<dbReference type="EMBL" id="QJKJ01014437">
    <property type="protein sequence ID" value="RDX64330.1"/>
    <property type="molecule type" value="Genomic_DNA"/>
</dbReference>
<reference evidence="1" key="1">
    <citation type="submission" date="2018-05" db="EMBL/GenBank/DDBJ databases">
        <title>Draft genome of Mucuna pruriens seed.</title>
        <authorList>
            <person name="Nnadi N.E."/>
            <person name="Vos R."/>
            <person name="Hasami M.H."/>
            <person name="Devisetty U.K."/>
            <person name="Aguiy J.C."/>
        </authorList>
    </citation>
    <scope>NUCLEOTIDE SEQUENCE [LARGE SCALE GENOMIC DNA]</scope>
    <source>
        <strain evidence="1">JCA_2017</strain>
    </source>
</reference>